<dbReference type="OrthoDB" id="5944977at2759"/>
<dbReference type="InterPro" id="IPR003609">
    <property type="entry name" value="Pan_app"/>
</dbReference>
<evidence type="ECO:0000313" key="3">
    <source>
        <dbReference type="Proteomes" id="UP000887567"/>
    </source>
</evidence>
<dbReference type="KEGG" id="epa:110240459"/>
<feature type="domain" description="Apple" evidence="1">
    <location>
        <begin position="38"/>
        <end position="119"/>
    </location>
</feature>
<protein>
    <recommendedName>
        <fullName evidence="1">Apple domain-containing protein</fullName>
    </recommendedName>
</protein>
<dbReference type="SUPFAM" id="SSF57414">
    <property type="entry name" value="Hairpin loop containing domain-like"/>
    <property type="match status" value="1"/>
</dbReference>
<proteinExistence type="predicted"/>
<dbReference type="RefSeq" id="XP_028515279.1">
    <property type="nucleotide sequence ID" value="XM_028659478.1"/>
</dbReference>
<accession>A0A913YJJ6</accession>
<dbReference type="EnsemblMetazoa" id="XM_028659478.1">
    <property type="protein sequence ID" value="XP_028515279.1"/>
    <property type="gene ID" value="LOC110240459"/>
</dbReference>
<sequence>MTVMEASNLEAARYNISGRLRVLVAHLFFTSTLAVHACNQEKIFSDIIQGKALVNHTYKTLQSVIDDDGCQFYCFLDDVCISYNFDEQQRICNLSDSDHIIHPEDLVYTPNAVYRALKVEIIKSLFGYTNCGM</sequence>
<dbReference type="Gene3D" id="3.50.4.10">
    <property type="entry name" value="Hepatocyte Growth Factor"/>
    <property type="match status" value="1"/>
</dbReference>
<dbReference type="AlphaFoldDB" id="A0A913YJJ6"/>
<evidence type="ECO:0000259" key="1">
    <source>
        <dbReference type="PROSITE" id="PS50948"/>
    </source>
</evidence>
<name>A0A913YJJ6_EXADI</name>
<organism evidence="2 3">
    <name type="scientific">Exaiptasia diaphana</name>
    <name type="common">Tropical sea anemone</name>
    <name type="synonym">Aiptasia pulchella</name>
    <dbReference type="NCBI Taxonomy" id="2652724"/>
    <lineage>
        <taxon>Eukaryota</taxon>
        <taxon>Metazoa</taxon>
        <taxon>Cnidaria</taxon>
        <taxon>Anthozoa</taxon>
        <taxon>Hexacorallia</taxon>
        <taxon>Actiniaria</taxon>
        <taxon>Aiptasiidae</taxon>
        <taxon>Exaiptasia</taxon>
    </lineage>
</organism>
<reference evidence="2" key="1">
    <citation type="submission" date="2022-11" db="UniProtKB">
        <authorList>
            <consortium name="EnsemblMetazoa"/>
        </authorList>
    </citation>
    <scope>IDENTIFICATION</scope>
</reference>
<dbReference type="GeneID" id="110240459"/>
<keyword evidence="3" id="KW-1185">Reference proteome</keyword>
<dbReference type="Proteomes" id="UP000887567">
    <property type="component" value="Unplaced"/>
</dbReference>
<dbReference type="Pfam" id="PF00024">
    <property type="entry name" value="PAN_1"/>
    <property type="match status" value="1"/>
</dbReference>
<dbReference type="PROSITE" id="PS50948">
    <property type="entry name" value="PAN"/>
    <property type="match status" value="1"/>
</dbReference>
<evidence type="ECO:0000313" key="2">
    <source>
        <dbReference type="EnsemblMetazoa" id="XP_028515279.1"/>
    </source>
</evidence>